<evidence type="ECO:0000313" key="2">
    <source>
        <dbReference type="EMBL" id="TXG37376.1"/>
    </source>
</evidence>
<protein>
    <submittedName>
        <fullName evidence="2">GNAT family N-acetyltransferase</fullName>
    </submittedName>
</protein>
<dbReference type="GO" id="GO:0016747">
    <property type="term" value="F:acyltransferase activity, transferring groups other than amino-acyl groups"/>
    <property type="evidence" value="ECO:0007669"/>
    <property type="project" value="InterPro"/>
</dbReference>
<keyword evidence="2" id="KW-0808">Transferase</keyword>
<dbReference type="PROSITE" id="PS51186">
    <property type="entry name" value="GNAT"/>
    <property type="match status" value="1"/>
</dbReference>
<dbReference type="Proteomes" id="UP000321080">
    <property type="component" value="Unassembled WGS sequence"/>
</dbReference>
<dbReference type="InterPro" id="IPR000182">
    <property type="entry name" value="GNAT_dom"/>
</dbReference>
<dbReference type="PANTHER" id="PTHR43792">
    <property type="entry name" value="GNAT FAMILY, PUTATIVE (AFU_ORTHOLOGUE AFUA_3G00765)-RELATED-RELATED"/>
    <property type="match status" value="1"/>
</dbReference>
<dbReference type="RefSeq" id="WP_147768853.1">
    <property type="nucleotide sequence ID" value="NZ_VRKQ01000010.1"/>
</dbReference>
<dbReference type="EMBL" id="VRKQ01000010">
    <property type="protein sequence ID" value="TXG37376.1"/>
    <property type="molecule type" value="Genomic_DNA"/>
</dbReference>
<dbReference type="SUPFAM" id="SSF55729">
    <property type="entry name" value="Acyl-CoA N-acyltransferases (Nat)"/>
    <property type="match status" value="1"/>
</dbReference>
<dbReference type="Gene3D" id="3.40.630.30">
    <property type="match status" value="1"/>
</dbReference>
<comment type="caution">
    <text evidence="2">The sequence shown here is derived from an EMBL/GenBank/DDBJ whole genome shotgun (WGS) entry which is preliminary data.</text>
</comment>
<evidence type="ECO:0000259" key="1">
    <source>
        <dbReference type="PROSITE" id="PS51186"/>
    </source>
</evidence>
<sequence length="186" mass="22071">MTYHIETERLILREMRITDVDGMFELDSNPIVHKYLGNKPVKTIEESRIMVEDVIKQYEERGIGRWVAIEKYTGDFIGWSGLRLNTEYNMNGFDAYYDVGYRLKPKYWGKGYATESGKASIEYAFNVMNLPEVYGITEVGNEASHNALLKIGLKYVEDFYFEKEQMNLRWYKIENKRYGKAMFRMW</sequence>
<dbReference type="OrthoDB" id="9788916at2"/>
<name>A0A5C7GIF2_9FLAO</name>
<dbReference type="Pfam" id="PF13302">
    <property type="entry name" value="Acetyltransf_3"/>
    <property type="match status" value="1"/>
</dbReference>
<proteinExistence type="predicted"/>
<dbReference type="InterPro" id="IPR051531">
    <property type="entry name" value="N-acetyltransferase"/>
</dbReference>
<dbReference type="PANTHER" id="PTHR43792:SF16">
    <property type="entry name" value="N-ACETYLTRANSFERASE DOMAIN-CONTAINING PROTEIN"/>
    <property type="match status" value="1"/>
</dbReference>
<evidence type="ECO:0000313" key="3">
    <source>
        <dbReference type="Proteomes" id="UP000321080"/>
    </source>
</evidence>
<reference evidence="2 3" key="1">
    <citation type="submission" date="2019-08" db="EMBL/GenBank/DDBJ databases">
        <title>Seonamhaeicola sediminis sp. nov., isolated from marine sediment.</title>
        <authorList>
            <person name="Cao W.R."/>
        </authorList>
    </citation>
    <scope>NUCLEOTIDE SEQUENCE [LARGE SCALE GENOMIC DNA]</scope>
    <source>
        <strain evidence="2 3">1505</strain>
    </source>
</reference>
<dbReference type="AlphaFoldDB" id="A0A5C7GIF2"/>
<organism evidence="2 3">
    <name type="scientific">Seonamhaeicola maritimus</name>
    <dbReference type="NCBI Taxonomy" id="2591822"/>
    <lineage>
        <taxon>Bacteria</taxon>
        <taxon>Pseudomonadati</taxon>
        <taxon>Bacteroidota</taxon>
        <taxon>Flavobacteriia</taxon>
        <taxon>Flavobacteriales</taxon>
        <taxon>Flavobacteriaceae</taxon>
    </lineage>
</organism>
<accession>A0A5C7GIF2</accession>
<dbReference type="InterPro" id="IPR016181">
    <property type="entry name" value="Acyl_CoA_acyltransferase"/>
</dbReference>
<keyword evidence="3" id="KW-1185">Reference proteome</keyword>
<feature type="domain" description="N-acetyltransferase" evidence="1">
    <location>
        <begin position="10"/>
        <end position="171"/>
    </location>
</feature>
<gene>
    <name evidence="2" type="ORF">FUA22_12550</name>
</gene>